<dbReference type="SUPFAM" id="SSF52540">
    <property type="entry name" value="P-loop containing nucleoside triphosphate hydrolases"/>
    <property type="match status" value="1"/>
</dbReference>
<evidence type="ECO:0000313" key="3">
    <source>
        <dbReference type="EMBL" id="MBN3294274.1"/>
    </source>
</evidence>
<dbReference type="PANTHER" id="PTHR14241:SF28">
    <property type="entry name" value="INTERFERON-INDUCED PROTEIN 44-LIKE"/>
    <property type="match status" value="1"/>
</dbReference>
<comment type="caution">
    <text evidence="3">The sequence shown here is derived from an EMBL/GenBank/DDBJ whole genome shotgun (WGS) entry which is preliminary data.</text>
</comment>
<feature type="domain" description="TLDc" evidence="2">
    <location>
        <begin position="139"/>
        <end position="222"/>
    </location>
</feature>
<dbReference type="Pfam" id="PF07534">
    <property type="entry name" value="TLD"/>
    <property type="match status" value="1"/>
</dbReference>
<evidence type="ECO:0000256" key="1">
    <source>
        <dbReference type="ARBA" id="ARBA00009243"/>
    </source>
</evidence>
<evidence type="ECO:0000313" key="4">
    <source>
        <dbReference type="Proteomes" id="UP001166052"/>
    </source>
</evidence>
<proteinExistence type="inferred from homology"/>
<dbReference type="Proteomes" id="UP001166052">
    <property type="component" value="Unassembled WGS sequence"/>
</dbReference>
<sequence>MRVGNYRADGGTAAQHVEEHLNRPARHNSAPTPAVQFLVSLRCDATGGFQLTVGDERGCRGQSNIQELLVTVTKIRSSPPAVARDTALDSLTRAEGENGPNLNVMKRSGVKCGNPVPVTKKHLSMATSCPQLDRQTEKQLCMFFNGNVKFSLLYQGSCHGFNFTEIQHKCTNQGQIIMVGYLEDGLVLGGCMRQGLINQNTTLKDETAFHFSASQSEPVKTVHFEHNAVRFDSDLRFFQSNVRNNTVSVTSSQLEGEKILEELEVYRVEGKKMSSTIRLETCKKKKKMKIRRKRNLLKESVVSYKPPTDAVSQARVLLVGPVGAGKSSFISSVCSVFHGRVSIQAMVGTAARSFTTKFRSYTIKAARGGEATPLVLCDMMGLGENDLSGVKVKDVLQVIKGHVPEGYKFNPSDPISSDSKGYVEEPTIKNKIACVAFVLDADRVSDYPEPVQEALRELRLKISDLGVPQVALLTHTDEVCNSVDEDVKNIYQSQVVQDKVYAAGNLLGLPVSCIVPVKNYSSELELNCSTDILILSAVDLILQYVDMFCDEFAMSKSAP</sequence>
<accession>A0ABS2Z734</accession>
<feature type="non-terminal residue" evidence="3">
    <location>
        <position position="559"/>
    </location>
</feature>
<comment type="similarity">
    <text evidence="1">Belongs to the IFI44 family.</text>
</comment>
<gene>
    <name evidence="3" type="primary">Ifi44l_18</name>
    <name evidence="3" type="ORF">GTO92_0004105</name>
</gene>
<organism evidence="3 4">
    <name type="scientific">Polypterus senegalus</name>
    <name type="common">Senegal bichir</name>
    <dbReference type="NCBI Taxonomy" id="55291"/>
    <lineage>
        <taxon>Eukaryota</taxon>
        <taxon>Metazoa</taxon>
        <taxon>Chordata</taxon>
        <taxon>Craniata</taxon>
        <taxon>Vertebrata</taxon>
        <taxon>Euteleostomi</taxon>
        <taxon>Actinopterygii</taxon>
        <taxon>Polypteriformes</taxon>
        <taxon>Polypteridae</taxon>
        <taxon>Polypterus</taxon>
    </lineage>
</organism>
<feature type="non-terminal residue" evidence="3">
    <location>
        <position position="1"/>
    </location>
</feature>
<dbReference type="InterPro" id="IPR006571">
    <property type="entry name" value="TLDc_dom"/>
</dbReference>
<dbReference type="PANTHER" id="PTHR14241">
    <property type="entry name" value="INTERFERON-INDUCED PROTEIN 44"/>
    <property type="match status" value="1"/>
</dbReference>
<dbReference type="InterPro" id="IPR027417">
    <property type="entry name" value="P-loop_NTPase"/>
</dbReference>
<dbReference type="CDD" id="cd00882">
    <property type="entry name" value="Ras_like_GTPase"/>
    <property type="match status" value="1"/>
</dbReference>
<evidence type="ECO:0000259" key="2">
    <source>
        <dbReference type="Pfam" id="PF07534"/>
    </source>
</evidence>
<protein>
    <submittedName>
        <fullName evidence="3">IF44L protein</fullName>
    </submittedName>
</protein>
<dbReference type="EMBL" id="JAAWVN010025994">
    <property type="protein sequence ID" value="MBN3294274.1"/>
    <property type="molecule type" value="Genomic_DNA"/>
</dbReference>
<dbReference type="Gene3D" id="3.40.50.300">
    <property type="entry name" value="P-loop containing nucleotide triphosphate hydrolases"/>
    <property type="match status" value="1"/>
</dbReference>
<name>A0ABS2Z734_POLSE</name>
<reference evidence="3" key="1">
    <citation type="journal article" date="2021" name="Cell">
        <title>Tracing the genetic footprints of vertebrate landing in non-teleost ray-finned fishes.</title>
        <authorList>
            <person name="Bi X."/>
            <person name="Wang K."/>
            <person name="Yang L."/>
            <person name="Pan H."/>
            <person name="Jiang H."/>
            <person name="Wei Q."/>
            <person name="Fang M."/>
            <person name="Yu H."/>
            <person name="Zhu C."/>
            <person name="Cai Y."/>
            <person name="He Y."/>
            <person name="Gan X."/>
            <person name="Zeng H."/>
            <person name="Yu D."/>
            <person name="Zhu Y."/>
            <person name="Jiang H."/>
            <person name="Qiu Q."/>
            <person name="Yang H."/>
            <person name="Zhang Y.E."/>
            <person name="Wang W."/>
            <person name="Zhu M."/>
            <person name="He S."/>
            <person name="Zhang G."/>
        </authorList>
    </citation>
    <scope>NUCLEOTIDE SEQUENCE</scope>
    <source>
        <strain evidence="3">Bchr_001</strain>
    </source>
</reference>
<keyword evidence="4" id="KW-1185">Reference proteome</keyword>